<protein>
    <submittedName>
        <fullName evidence="2">Uncharacterized protein</fullName>
    </submittedName>
</protein>
<keyword evidence="3" id="KW-1185">Reference proteome</keyword>
<name>A0A918U348_9ACTN</name>
<evidence type="ECO:0000313" key="2">
    <source>
        <dbReference type="EMBL" id="GGX85558.1"/>
    </source>
</evidence>
<proteinExistence type="predicted"/>
<accession>A0A918U348</accession>
<dbReference type="EMBL" id="BMVU01000022">
    <property type="protein sequence ID" value="GGX85558.1"/>
    <property type="molecule type" value="Genomic_DNA"/>
</dbReference>
<reference evidence="2" key="1">
    <citation type="journal article" date="2014" name="Int. J. Syst. Evol. Microbiol.">
        <title>Complete genome sequence of Corynebacterium casei LMG S-19264T (=DSM 44701T), isolated from a smear-ripened cheese.</title>
        <authorList>
            <consortium name="US DOE Joint Genome Institute (JGI-PGF)"/>
            <person name="Walter F."/>
            <person name="Albersmeier A."/>
            <person name="Kalinowski J."/>
            <person name="Ruckert C."/>
        </authorList>
    </citation>
    <scope>NUCLEOTIDE SEQUENCE</scope>
    <source>
        <strain evidence="2">JCM 4790</strain>
    </source>
</reference>
<evidence type="ECO:0000313" key="3">
    <source>
        <dbReference type="Proteomes" id="UP000619244"/>
    </source>
</evidence>
<reference evidence="2" key="2">
    <citation type="submission" date="2020-09" db="EMBL/GenBank/DDBJ databases">
        <authorList>
            <person name="Sun Q."/>
            <person name="Ohkuma M."/>
        </authorList>
    </citation>
    <scope>NUCLEOTIDE SEQUENCE</scope>
    <source>
        <strain evidence="2">JCM 4790</strain>
    </source>
</reference>
<feature type="compositionally biased region" description="Basic residues" evidence="1">
    <location>
        <begin position="104"/>
        <end position="118"/>
    </location>
</feature>
<feature type="region of interest" description="Disordered" evidence="1">
    <location>
        <begin position="1"/>
        <end position="137"/>
    </location>
</feature>
<dbReference type="Proteomes" id="UP000619244">
    <property type="component" value="Unassembled WGS sequence"/>
</dbReference>
<sequence>MTRTGRGGRAAAPPRGTDGTPTALRPTPGDRGHRRPVHVRDPFRDVLAEPPLGPDGVSPPLRFPAFVPAGNTIDGMSAALRSSRPRGDRYGGRAQRRPVVSSSPRRRYGDRKRRRRHVGGPAAPCFRGDRYGGREQR</sequence>
<organism evidence="2 3">
    <name type="scientific">Streptomyces minutiscleroticus</name>
    <dbReference type="NCBI Taxonomy" id="68238"/>
    <lineage>
        <taxon>Bacteria</taxon>
        <taxon>Bacillati</taxon>
        <taxon>Actinomycetota</taxon>
        <taxon>Actinomycetes</taxon>
        <taxon>Kitasatosporales</taxon>
        <taxon>Streptomycetaceae</taxon>
        <taxon>Streptomyces</taxon>
    </lineage>
</organism>
<comment type="caution">
    <text evidence="2">The sequence shown here is derived from an EMBL/GenBank/DDBJ whole genome shotgun (WGS) entry which is preliminary data.</text>
</comment>
<feature type="compositionally biased region" description="Basic and acidic residues" evidence="1">
    <location>
        <begin position="38"/>
        <end position="47"/>
    </location>
</feature>
<dbReference type="AlphaFoldDB" id="A0A918U348"/>
<evidence type="ECO:0000256" key="1">
    <source>
        <dbReference type="SAM" id="MobiDB-lite"/>
    </source>
</evidence>
<feature type="compositionally biased region" description="Basic and acidic residues" evidence="1">
    <location>
        <begin position="127"/>
        <end position="137"/>
    </location>
</feature>
<gene>
    <name evidence="2" type="ORF">GCM10010358_44700</name>
</gene>